<evidence type="ECO:0000256" key="1">
    <source>
        <dbReference type="SAM" id="Phobius"/>
    </source>
</evidence>
<keyword evidence="1" id="KW-0812">Transmembrane</keyword>
<organism evidence="3 4">
    <name type="scientific">Actinobacillus porcitonsillarum</name>
    <dbReference type="NCBI Taxonomy" id="189834"/>
    <lineage>
        <taxon>Bacteria</taxon>
        <taxon>Pseudomonadati</taxon>
        <taxon>Pseudomonadota</taxon>
        <taxon>Gammaproteobacteria</taxon>
        <taxon>Pasteurellales</taxon>
        <taxon>Pasteurellaceae</taxon>
        <taxon>Actinobacillus</taxon>
    </lineage>
</organism>
<evidence type="ECO:0000313" key="3">
    <source>
        <dbReference type="EMBL" id="AWI50729.1"/>
    </source>
</evidence>
<dbReference type="AlphaFoldDB" id="A0A2U8FIB3"/>
<dbReference type="KEGG" id="apor:DDU33_04160"/>
<dbReference type="RefSeq" id="WP_005818265.1">
    <property type="nucleotide sequence ID" value="NZ_CP029206.1"/>
</dbReference>
<keyword evidence="4" id="KW-1185">Reference proteome</keyword>
<dbReference type="EMBL" id="CP029206">
    <property type="protein sequence ID" value="AWI50729.1"/>
    <property type="molecule type" value="Genomic_DNA"/>
</dbReference>
<proteinExistence type="predicted"/>
<dbReference type="Pfam" id="PF10571">
    <property type="entry name" value="UPF0547"/>
    <property type="match status" value="1"/>
</dbReference>
<evidence type="ECO:0000259" key="2">
    <source>
        <dbReference type="Pfam" id="PF10571"/>
    </source>
</evidence>
<gene>
    <name evidence="3" type="ORF">DDU33_04160</name>
</gene>
<keyword evidence="1" id="KW-0472">Membrane</keyword>
<reference evidence="4" key="1">
    <citation type="submission" date="2018-05" db="EMBL/GenBank/DDBJ databases">
        <title>Complete genome sequence of Actinobacillus porcitonsillarum reference strain 9953L55 (CCUG 46996).</title>
        <authorList>
            <person name="Dona V."/>
            <person name="Perreten V."/>
        </authorList>
    </citation>
    <scope>NUCLEOTIDE SEQUENCE [LARGE SCALE GENOMIC DNA]</scope>
    <source>
        <strain evidence="4">9953L55</strain>
    </source>
</reference>
<evidence type="ECO:0000313" key="4">
    <source>
        <dbReference type="Proteomes" id="UP000244920"/>
    </source>
</evidence>
<feature type="domain" description="UPF0547" evidence="2">
    <location>
        <begin position="6"/>
        <end position="29"/>
    </location>
</feature>
<name>A0A2U8FIB3_9PAST</name>
<protein>
    <submittedName>
        <fullName evidence="3">Zinc ribbon domain-containing protein</fullName>
    </submittedName>
</protein>
<dbReference type="Proteomes" id="UP000244920">
    <property type="component" value="Chromosome"/>
</dbReference>
<keyword evidence="1" id="KW-1133">Transmembrane helix</keyword>
<sequence>MALHRCPECRKKISESAEICPHCGFSFKAADLEAYKQKLEARRLHNQELNRQSSKIQLVWLLIFIVVLAVAAWFNQ</sequence>
<dbReference type="InterPro" id="IPR018886">
    <property type="entry name" value="UPF0547"/>
</dbReference>
<feature type="transmembrane region" description="Helical" evidence="1">
    <location>
        <begin position="58"/>
        <end position="74"/>
    </location>
</feature>
<accession>A0A2U8FIB3</accession>